<organism evidence="5 6">
    <name type="scientific">Marinobacterium zhoushanense</name>
    <dbReference type="NCBI Taxonomy" id="1679163"/>
    <lineage>
        <taxon>Bacteria</taxon>
        <taxon>Pseudomonadati</taxon>
        <taxon>Pseudomonadota</taxon>
        <taxon>Gammaproteobacteria</taxon>
        <taxon>Oceanospirillales</taxon>
        <taxon>Oceanospirillaceae</taxon>
        <taxon>Marinobacterium</taxon>
    </lineage>
</organism>
<evidence type="ECO:0000256" key="1">
    <source>
        <dbReference type="ARBA" id="ARBA00023015"/>
    </source>
</evidence>
<dbReference type="PROSITE" id="PS01124">
    <property type="entry name" value="HTH_ARAC_FAMILY_2"/>
    <property type="match status" value="1"/>
</dbReference>
<dbReference type="SMART" id="SM00342">
    <property type="entry name" value="HTH_ARAC"/>
    <property type="match status" value="1"/>
</dbReference>
<dbReference type="PANTHER" id="PTHR46796:SF6">
    <property type="entry name" value="ARAC SUBFAMILY"/>
    <property type="match status" value="1"/>
</dbReference>
<dbReference type="PRINTS" id="PR00032">
    <property type="entry name" value="HTHARAC"/>
</dbReference>
<keyword evidence="3" id="KW-0804">Transcription</keyword>
<dbReference type="InterPro" id="IPR009057">
    <property type="entry name" value="Homeodomain-like_sf"/>
</dbReference>
<dbReference type="Proteomes" id="UP000629025">
    <property type="component" value="Unassembled WGS sequence"/>
</dbReference>
<comment type="caution">
    <text evidence="5">The sequence shown here is derived from an EMBL/GenBank/DDBJ whole genome shotgun (WGS) entry which is preliminary data.</text>
</comment>
<dbReference type="Gene3D" id="1.10.10.60">
    <property type="entry name" value="Homeodomain-like"/>
    <property type="match status" value="1"/>
</dbReference>
<dbReference type="EMBL" id="BMIJ01000001">
    <property type="protein sequence ID" value="GGB79568.1"/>
    <property type="molecule type" value="Genomic_DNA"/>
</dbReference>
<gene>
    <name evidence="5" type="primary">rhaS</name>
    <name evidence="5" type="ORF">GCM10011352_01520</name>
</gene>
<accession>A0ABQ1JZK7</accession>
<evidence type="ECO:0000313" key="6">
    <source>
        <dbReference type="Proteomes" id="UP000629025"/>
    </source>
</evidence>
<dbReference type="InterPro" id="IPR050204">
    <property type="entry name" value="AraC_XylS_family_regulators"/>
</dbReference>
<feature type="domain" description="HTH araC/xylS-type" evidence="4">
    <location>
        <begin position="182"/>
        <end position="283"/>
    </location>
</feature>
<keyword evidence="1" id="KW-0805">Transcription regulation</keyword>
<reference evidence="6" key="1">
    <citation type="journal article" date="2019" name="Int. J. Syst. Evol. Microbiol.">
        <title>The Global Catalogue of Microorganisms (GCM) 10K type strain sequencing project: providing services to taxonomists for standard genome sequencing and annotation.</title>
        <authorList>
            <consortium name="The Broad Institute Genomics Platform"/>
            <consortium name="The Broad Institute Genome Sequencing Center for Infectious Disease"/>
            <person name="Wu L."/>
            <person name="Ma J."/>
        </authorList>
    </citation>
    <scope>NUCLEOTIDE SEQUENCE [LARGE SCALE GENOMIC DNA]</scope>
    <source>
        <strain evidence="6">CGMCC 1.15341</strain>
    </source>
</reference>
<dbReference type="PROSITE" id="PS00041">
    <property type="entry name" value="HTH_ARAC_FAMILY_1"/>
    <property type="match status" value="1"/>
</dbReference>
<dbReference type="PANTHER" id="PTHR46796">
    <property type="entry name" value="HTH-TYPE TRANSCRIPTIONAL ACTIVATOR RHAS-RELATED"/>
    <property type="match status" value="1"/>
</dbReference>
<protein>
    <submittedName>
        <fullName evidence="5">HTH-type transcriptional activator RhaS</fullName>
    </submittedName>
</protein>
<proteinExistence type="predicted"/>
<evidence type="ECO:0000259" key="4">
    <source>
        <dbReference type="PROSITE" id="PS01124"/>
    </source>
</evidence>
<dbReference type="SUPFAM" id="SSF46689">
    <property type="entry name" value="Homeodomain-like"/>
    <property type="match status" value="1"/>
</dbReference>
<evidence type="ECO:0000256" key="3">
    <source>
        <dbReference type="ARBA" id="ARBA00023163"/>
    </source>
</evidence>
<dbReference type="Pfam" id="PF14525">
    <property type="entry name" value="AraC_binding_2"/>
    <property type="match status" value="1"/>
</dbReference>
<dbReference type="InterPro" id="IPR035418">
    <property type="entry name" value="AraC-bd_2"/>
</dbReference>
<keyword evidence="2" id="KW-0238">DNA-binding</keyword>
<dbReference type="InterPro" id="IPR020449">
    <property type="entry name" value="Tscrpt_reg_AraC-type_HTH"/>
</dbReference>
<dbReference type="InterPro" id="IPR018060">
    <property type="entry name" value="HTH_AraC"/>
</dbReference>
<keyword evidence="6" id="KW-1185">Reference proteome</keyword>
<name>A0ABQ1JZK7_9GAMM</name>
<dbReference type="InterPro" id="IPR018062">
    <property type="entry name" value="HTH_AraC-typ_CS"/>
</dbReference>
<dbReference type="Pfam" id="PF12833">
    <property type="entry name" value="HTH_18"/>
    <property type="match status" value="1"/>
</dbReference>
<sequence length="284" mass="31248">MHVTSSRKEDFRAHLEAARLDLLTLNDVSATAQHVYRRHVDISRSGQNYYYLLYNHGSPWTVHQMGSGGRLLSGDMTLVDSRERYEFNFPDDFSVLSVQAPVSWLENWLPHPEALLGRRIDGQQGWGLSLGTLLRQLSPNAVGALPLPDKLLADQVGALLCLALQPESVAQQRVKPAQDLAAGIGDAIRARCTEPGLVAAAIADDLAISVRTLHRTLAMQGTTFAEMLIAERIVIAQRLLSSPAFKNLSISEIGYRVGLADPSHFTRVYKRVTGQTPKQTRTGS</sequence>
<evidence type="ECO:0000313" key="5">
    <source>
        <dbReference type="EMBL" id="GGB79568.1"/>
    </source>
</evidence>
<evidence type="ECO:0000256" key="2">
    <source>
        <dbReference type="ARBA" id="ARBA00023125"/>
    </source>
</evidence>